<dbReference type="CDD" id="cd06849">
    <property type="entry name" value="lipoyl_domain"/>
    <property type="match status" value="1"/>
</dbReference>
<dbReference type="Proteomes" id="UP000095751">
    <property type="component" value="Unassembled WGS sequence"/>
</dbReference>
<dbReference type="EMBL" id="KV784353">
    <property type="protein sequence ID" value="OEU22347.1"/>
    <property type="molecule type" value="Genomic_DNA"/>
</dbReference>
<name>A0A1E7FW42_9STRA</name>
<dbReference type="PROSITE" id="PS00189">
    <property type="entry name" value="LIPOYL"/>
    <property type="match status" value="1"/>
</dbReference>
<dbReference type="PANTHER" id="PTHR23151:SF90">
    <property type="entry name" value="DIHYDROLIPOYLLYSINE-RESIDUE ACETYLTRANSFERASE COMPONENT OF PYRUVATE DEHYDROGENASE COMPLEX, MITOCHONDRIAL-RELATED"/>
    <property type="match status" value="1"/>
</dbReference>
<evidence type="ECO:0000313" key="4">
    <source>
        <dbReference type="EMBL" id="OEU22347.1"/>
    </source>
</evidence>
<proteinExistence type="predicted"/>
<dbReference type="FunFam" id="2.40.50.100:FF:000010">
    <property type="entry name" value="Acetyltransferase component of pyruvate dehydrogenase complex"/>
    <property type="match status" value="1"/>
</dbReference>
<dbReference type="GO" id="GO:0045254">
    <property type="term" value="C:pyruvate dehydrogenase complex"/>
    <property type="evidence" value="ECO:0007669"/>
    <property type="project" value="InterPro"/>
</dbReference>
<dbReference type="GO" id="GO:0006086">
    <property type="term" value="P:pyruvate decarboxylation to acetyl-CoA"/>
    <property type="evidence" value="ECO:0007669"/>
    <property type="project" value="InterPro"/>
</dbReference>
<dbReference type="SUPFAM" id="SSF51230">
    <property type="entry name" value="Single hybrid motif"/>
    <property type="match status" value="1"/>
</dbReference>
<dbReference type="AlphaFoldDB" id="A0A1E7FW42"/>
<keyword evidence="5" id="KW-1185">Reference proteome</keyword>
<dbReference type="InterPro" id="IPR011053">
    <property type="entry name" value="Single_hybrid_motif"/>
</dbReference>
<dbReference type="InterPro" id="IPR000089">
    <property type="entry name" value="Biotin_lipoyl"/>
</dbReference>
<dbReference type="OrthoDB" id="537444at2759"/>
<evidence type="ECO:0000313" key="5">
    <source>
        <dbReference type="Proteomes" id="UP000095751"/>
    </source>
</evidence>
<dbReference type="GO" id="GO:0004742">
    <property type="term" value="F:dihydrolipoyllysine-residue acetyltransferase activity"/>
    <property type="evidence" value="ECO:0007669"/>
    <property type="project" value="TreeGrafter"/>
</dbReference>
<reference evidence="4 5" key="1">
    <citation type="submission" date="2016-09" db="EMBL/GenBank/DDBJ databases">
        <title>Extensive genetic diversity and differential bi-allelic expression allows diatom success in the polar Southern Ocean.</title>
        <authorList>
            <consortium name="DOE Joint Genome Institute"/>
            <person name="Mock T."/>
            <person name="Otillar R.P."/>
            <person name="Strauss J."/>
            <person name="Dupont C."/>
            <person name="Frickenhaus S."/>
            <person name="Maumus F."/>
            <person name="Mcmullan M."/>
            <person name="Sanges R."/>
            <person name="Schmutz J."/>
            <person name="Toseland A."/>
            <person name="Valas R."/>
            <person name="Veluchamy A."/>
            <person name="Ward B.J."/>
            <person name="Allen A."/>
            <person name="Barry K."/>
            <person name="Falciatore A."/>
            <person name="Ferrante M."/>
            <person name="Fortunato A.E."/>
            <person name="Gloeckner G."/>
            <person name="Gruber A."/>
            <person name="Hipkin R."/>
            <person name="Janech M."/>
            <person name="Kroth P."/>
            <person name="Leese F."/>
            <person name="Lindquist E."/>
            <person name="Lyon B.R."/>
            <person name="Martin J."/>
            <person name="Mayer C."/>
            <person name="Parker M."/>
            <person name="Quesneville H."/>
            <person name="Raymond J."/>
            <person name="Uhlig C."/>
            <person name="Valentin K.U."/>
            <person name="Worden A.Z."/>
            <person name="Armbrust E.V."/>
            <person name="Bowler C."/>
            <person name="Green B."/>
            <person name="Moulton V."/>
            <person name="Van Oosterhout C."/>
            <person name="Grigoriev I."/>
        </authorList>
    </citation>
    <scope>NUCLEOTIDE SEQUENCE [LARGE SCALE GENOMIC DNA]</scope>
    <source>
        <strain evidence="4 5">CCMP1102</strain>
    </source>
</reference>
<evidence type="ECO:0000256" key="2">
    <source>
        <dbReference type="ARBA" id="ARBA00022946"/>
    </source>
</evidence>
<organism evidence="4 5">
    <name type="scientific">Fragilariopsis cylindrus CCMP1102</name>
    <dbReference type="NCBI Taxonomy" id="635003"/>
    <lineage>
        <taxon>Eukaryota</taxon>
        <taxon>Sar</taxon>
        <taxon>Stramenopiles</taxon>
        <taxon>Ochrophyta</taxon>
        <taxon>Bacillariophyta</taxon>
        <taxon>Bacillariophyceae</taxon>
        <taxon>Bacillariophycidae</taxon>
        <taxon>Bacillariales</taxon>
        <taxon>Bacillariaceae</taxon>
        <taxon>Fragilariopsis</taxon>
    </lineage>
</organism>
<dbReference type="InterPro" id="IPR003016">
    <property type="entry name" value="2-oxoA_DH_lipoyl-BS"/>
</dbReference>
<dbReference type="PANTHER" id="PTHR23151">
    <property type="entry name" value="DIHYDROLIPOAMIDE ACETYL/SUCCINYL-TRANSFERASE-RELATED"/>
    <property type="match status" value="1"/>
</dbReference>
<keyword evidence="1" id="KW-0450">Lipoyl</keyword>
<dbReference type="KEGG" id="fcy:FRACYDRAFT_267255"/>
<keyword evidence="2" id="KW-0809">Transit peptide</keyword>
<evidence type="ECO:0000259" key="3">
    <source>
        <dbReference type="PROSITE" id="PS50968"/>
    </source>
</evidence>
<dbReference type="InterPro" id="IPR045257">
    <property type="entry name" value="E2/Pdx1"/>
</dbReference>
<dbReference type="InParanoid" id="A0A1E7FW42"/>
<protein>
    <submittedName>
        <fullName evidence="4">Single hybrid motif-containing protein</fullName>
    </submittedName>
</protein>
<dbReference type="Gene3D" id="2.40.50.100">
    <property type="match status" value="1"/>
</dbReference>
<accession>A0A1E7FW42</accession>
<dbReference type="Pfam" id="PF00364">
    <property type="entry name" value="Biotin_lipoyl"/>
    <property type="match status" value="1"/>
</dbReference>
<feature type="domain" description="Lipoyl-binding" evidence="3">
    <location>
        <begin position="44"/>
        <end position="122"/>
    </location>
</feature>
<sequence>MLASTVLKQCSRFVMKPATARSSQIIRNFTPSFSVSSADDLPYHIVVGMPALSPTMETGVLSEWFVEEGSEFSAGQSLAKIETDKASIDFEAQDDGFIAKILIPGGSGDDIECGVPIMVTVEEADDVAAFANFVAEAPPVAAAAAAEPVAEPEPVVAATPAPPPTPVVAVAAAVPIPVEVSPPAMEVMAEIVAPVLSIGWGEFAKINSPILKTLSRQQNDYIEKYGTTGQVPL</sequence>
<gene>
    <name evidence="4" type="ORF">FRACYDRAFT_267255</name>
</gene>
<dbReference type="PROSITE" id="PS50968">
    <property type="entry name" value="BIOTINYL_LIPOYL"/>
    <property type="match status" value="1"/>
</dbReference>
<evidence type="ECO:0000256" key="1">
    <source>
        <dbReference type="ARBA" id="ARBA00022823"/>
    </source>
</evidence>